<evidence type="ECO:0000256" key="2">
    <source>
        <dbReference type="ARBA" id="ARBA00010122"/>
    </source>
</evidence>
<evidence type="ECO:0000256" key="3">
    <source>
        <dbReference type="ARBA" id="ARBA00022679"/>
    </source>
</evidence>
<dbReference type="SUPFAM" id="SSF53633">
    <property type="entry name" value="Carbamate kinase-like"/>
    <property type="match status" value="1"/>
</dbReference>
<dbReference type="KEGG" id="anf:AQPE_2080"/>
<keyword evidence="13" id="KW-1185">Reference proteome</keyword>
<dbReference type="EMBL" id="AP018694">
    <property type="protein sequence ID" value="BBE17921.1"/>
    <property type="molecule type" value="Genomic_DNA"/>
</dbReference>
<evidence type="ECO:0000256" key="10">
    <source>
        <dbReference type="RuleBase" id="RU004249"/>
    </source>
</evidence>
<gene>
    <name evidence="12" type="ORF">AQPE_2080</name>
</gene>
<evidence type="ECO:0000259" key="11">
    <source>
        <dbReference type="Pfam" id="PF00696"/>
    </source>
</evidence>
<comment type="pathway">
    <text evidence="1 10">Amino-acid biosynthesis; L-lysine biosynthesis via DAP pathway; (S)-tetrahydrodipicolinate from L-aspartate: step 1/4.</text>
</comment>
<dbReference type="InterPro" id="IPR036393">
    <property type="entry name" value="AceGlu_kinase-like_sf"/>
</dbReference>
<feature type="domain" description="Aspartate/glutamate/uridylate kinase" evidence="11">
    <location>
        <begin position="2"/>
        <end position="275"/>
    </location>
</feature>
<feature type="binding site" evidence="8">
    <location>
        <begin position="5"/>
        <end position="8"/>
    </location>
    <ligand>
        <name>ATP</name>
        <dbReference type="ChEBI" id="CHEBI:30616"/>
    </ligand>
</feature>
<feature type="binding site" evidence="8">
    <location>
        <begin position="255"/>
        <end position="256"/>
    </location>
    <ligand>
        <name>ATP</name>
        <dbReference type="ChEBI" id="CHEBI:30616"/>
    </ligand>
</feature>
<accession>A0A5K7S8P4</accession>
<dbReference type="InterPro" id="IPR001048">
    <property type="entry name" value="Asp/Glu/Uridylate_kinase"/>
</dbReference>
<dbReference type="Gene3D" id="3.40.1160.10">
    <property type="entry name" value="Acetylglutamate kinase-like"/>
    <property type="match status" value="1"/>
</dbReference>
<evidence type="ECO:0000313" key="13">
    <source>
        <dbReference type="Proteomes" id="UP001193389"/>
    </source>
</evidence>
<dbReference type="SUPFAM" id="SSF55021">
    <property type="entry name" value="ACT-like"/>
    <property type="match status" value="1"/>
</dbReference>
<dbReference type="EC" id="2.7.2.4" evidence="9"/>
<feature type="binding site" evidence="8">
    <location>
        <position position="118"/>
    </location>
    <ligand>
        <name>substrate</name>
    </ligand>
</feature>
<dbReference type="InterPro" id="IPR045865">
    <property type="entry name" value="ACT-like_dom_sf"/>
</dbReference>
<dbReference type="AlphaFoldDB" id="A0A5K7S8P4"/>
<dbReference type="Proteomes" id="UP001193389">
    <property type="component" value="Chromosome"/>
</dbReference>
<dbReference type="Pfam" id="PF00696">
    <property type="entry name" value="AA_kinase"/>
    <property type="match status" value="1"/>
</dbReference>
<evidence type="ECO:0000256" key="6">
    <source>
        <dbReference type="ARBA" id="ARBA00022840"/>
    </source>
</evidence>
<dbReference type="GO" id="GO:0009089">
    <property type="term" value="P:lysine biosynthetic process via diaminopimelate"/>
    <property type="evidence" value="ECO:0007669"/>
    <property type="project" value="UniProtKB-UniPathway"/>
</dbReference>
<evidence type="ECO:0000313" key="12">
    <source>
        <dbReference type="EMBL" id="BBE17921.1"/>
    </source>
</evidence>
<dbReference type="PIRSF" id="PIRSF000726">
    <property type="entry name" value="Asp_kin"/>
    <property type="match status" value="1"/>
</dbReference>
<dbReference type="GO" id="GO:0004072">
    <property type="term" value="F:aspartate kinase activity"/>
    <property type="evidence" value="ECO:0007669"/>
    <property type="project" value="UniProtKB-EC"/>
</dbReference>
<dbReference type="PANTHER" id="PTHR21499:SF59">
    <property type="entry name" value="ASPARTOKINASE"/>
    <property type="match status" value="1"/>
</dbReference>
<keyword evidence="6 8" id="KW-0067">ATP-binding</keyword>
<comment type="pathway">
    <text evidence="10">Amino-acid biosynthesis; L-threonine biosynthesis; L-threonine from L-aspartate: step 1/5.</text>
</comment>
<feature type="binding site" evidence="8">
    <location>
        <position position="42"/>
    </location>
    <ligand>
        <name>substrate</name>
    </ligand>
</feature>
<proteinExistence type="inferred from homology"/>
<dbReference type="PANTHER" id="PTHR21499">
    <property type="entry name" value="ASPARTATE KINASE"/>
    <property type="match status" value="1"/>
</dbReference>
<dbReference type="UniPathway" id="UPA00034">
    <property type="reaction ID" value="UER00015"/>
</dbReference>
<dbReference type="GO" id="GO:0005829">
    <property type="term" value="C:cytosol"/>
    <property type="evidence" value="ECO:0007669"/>
    <property type="project" value="TreeGrafter"/>
</dbReference>
<evidence type="ECO:0000256" key="7">
    <source>
        <dbReference type="ARBA" id="ARBA00047872"/>
    </source>
</evidence>
<dbReference type="UniPathway" id="UPA00051">
    <property type="reaction ID" value="UER00462"/>
</dbReference>
<comment type="catalytic activity">
    <reaction evidence="7 9">
        <text>L-aspartate + ATP = 4-phospho-L-aspartate + ADP</text>
        <dbReference type="Rhea" id="RHEA:23776"/>
        <dbReference type="ChEBI" id="CHEBI:29991"/>
        <dbReference type="ChEBI" id="CHEBI:30616"/>
        <dbReference type="ChEBI" id="CHEBI:57535"/>
        <dbReference type="ChEBI" id="CHEBI:456216"/>
        <dbReference type="EC" id="2.7.2.4"/>
    </reaction>
</comment>
<dbReference type="RefSeq" id="WP_318350878.1">
    <property type="nucleotide sequence ID" value="NZ_AP018694.1"/>
</dbReference>
<dbReference type="UniPathway" id="UPA00050">
    <property type="reaction ID" value="UER00461"/>
</dbReference>
<keyword evidence="4 8" id="KW-0547">Nucleotide-binding</keyword>
<evidence type="ECO:0000256" key="9">
    <source>
        <dbReference type="RuleBase" id="RU003448"/>
    </source>
</evidence>
<dbReference type="CDD" id="cd04243">
    <property type="entry name" value="AAK_AK-HSDH-like"/>
    <property type="match status" value="1"/>
</dbReference>
<organism evidence="12 13">
    <name type="scientific">Aquipluma nitroreducens</name>
    <dbReference type="NCBI Taxonomy" id="2010828"/>
    <lineage>
        <taxon>Bacteria</taxon>
        <taxon>Pseudomonadati</taxon>
        <taxon>Bacteroidota</taxon>
        <taxon>Bacteroidia</taxon>
        <taxon>Marinilabiliales</taxon>
        <taxon>Prolixibacteraceae</taxon>
        <taxon>Aquipluma</taxon>
    </lineage>
</organism>
<evidence type="ECO:0000256" key="1">
    <source>
        <dbReference type="ARBA" id="ARBA00004766"/>
    </source>
</evidence>
<evidence type="ECO:0000256" key="4">
    <source>
        <dbReference type="ARBA" id="ARBA00022741"/>
    </source>
</evidence>
<keyword evidence="5 9" id="KW-0418">Kinase</keyword>
<evidence type="ECO:0000256" key="5">
    <source>
        <dbReference type="ARBA" id="ARBA00022777"/>
    </source>
</evidence>
<dbReference type="GO" id="GO:0005524">
    <property type="term" value="F:ATP binding"/>
    <property type="evidence" value="ECO:0007669"/>
    <property type="project" value="UniProtKB-KW"/>
</dbReference>
<comment type="pathway">
    <text evidence="10">Amino-acid biosynthesis; L-methionine biosynthesis via de novo pathway; L-homoserine from L-aspartate: step 1/3.</text>
</comment>
<name>A0A5K7S8P4_9BACT</name>
<dbReference type="Gene3D" id="1.20.120.1320">
    <property type="entry name" value="Aspartokinase, catalytic domain"/>
    <property type="match status" value="1"/>
</dbReference>
<protein>
    <recommendedName>
        <fullName evidence="9">Aspartokinase</fullName>
        <ecNumber evidence="9">2.7.2.4</ecNumber>
    </recommendedName>
</protein>
<keyword evidence="10" id="KW-0028">Amino-acid biosynthesis</keyword>
<comment type="similarity">
    <text evidence="2 9">Belongs to the aspartokinase family.</text>
</comment>
<evidence type="ECO:0000256" key="8">
    <source>
        <dbReference type="PIRSR" id="PIRSR000726-1"/>
    </source>
</evidence>
<dbReference type="InterPro" id="IPR042199">
    <property type="entry name" value="AsparK_Bifunc_asparK/hSer_DH"/>
</dbReference>
<reference evidence="12" key="1">
    <citation type="journal article" date="2020" name="Int. J. Syst. Evol. Microbiol.">
        <title>Aquipluma nitroreducens gen. nov. sp. nov., a novel facultatively anaerobic bacterium isolated from a freshwater lake.</title>
        <authorList>
            <person name="Watanabe M."/>
            <person name="Kojima H."/>
            <person name="Fukui M."/>
        </authorList>
    </citation>
    <scope>NUCLEOTIDE SEQUENCE</scope>
    <source>
        <strain evidence="12">MeG22</strain>
    </source>
</reference>
<dbReference type="GO" id="GO:0009088">
    <property type="term" value="P:threonine biosynthetic process"/>
    <property type="evidence" value="ECO:0007669"/>
    <property type="project" value="UniProtKB-UniPathway"/>
</dbReference>
<dbReference type="InterPro" id="IPR005260">
    <property type="entry name" value="Asp_kin_monofn"/>
</dbReference>
<sequence length="415" mass="47028">MKVFKFGGASVSSADAVRNSVNILKMYPGNKVLVISAMGKTTNALETVARRYFNQDPEVWTAFQEVKDYHEGIIAELWGEPTELPEVEKHFTLLSNRIKGERSLNFDYEYDQIVAFGELISTQIISLYFNQIELKNRWVDVRNCLKTDDQFREANINWELSVRLAKRMFTFETEDLHITQGFIGGTLTNQTTTLGREGSDYTAAILANLLDAEEVSIWKNVPGILNADPDFFANTVKLDELSYKEAIELSYSGAKVIHPKTIKPLQNKNIPLLVKSFLEPEKPGTIIHSVEHALELVPVIIVKKNMALITLTPNDFSFISIGSVSDVFGLFAKYRLRVGLLQQSAIDLSLAFDEPEQGIEDLINQLHQKFEVKYNTGLDLVTIRYYDAESVAQISEGRSIYVEQKSRRTARMLLK</sequence>
<dbReference type="NCBIfam" id="TIGR00657">
    <property type="entry name" value="asp_kinases"/>
    <property type="match status" value="1"/>
</dbReference>
<dbReference type="InterPro" id="IPR001341">
    <property type="entry name" value="Asp_kinase"/>
</dbReference>
<keyword evidence="3 9" id="KW-0808">Transferase</keyword>
<dbReference type="GO" id="GO:0009090">
    <property type="term" value="P:homoserine biosynthetic process"/>
    <property type="evidence" value="ECO:0007669"/>
    <property type="project" value="TreeGrafter"/>
</dbReference>